<dbReference type="OrthoDB" id="7916272at2"/>
<reference evidence="2 3" key="1">
    <citation type="submission" date="2017-03" db="EMBL/GenBank/DDBJ databases">
        <authorList>
            <person name="Afonso C.L."/>
            <person name="Miller P.J."/>
            <person name="Scott M.A."/>
            <person name="Spackman E."/>
            <person name="Goraichik I."/>
            <person name="Dimitrov K.M."/>
            <person name="Suarez D.L."/>
            <person name="Swayne D.E."/>
        </authorList>
    </citation>
    <scope>NUCLEOTIDE SEQUENCE [LARGE SCALE GENOMIC DNA]</scope>
    <source>
        <strain evidence="2 3">CECT 7751</strain>
    </source>
</reference>
<proteinExistence type="predicted"/>
<sequence length="87" mass="9093">MHPEYAKSYPARNSSGARHAAVIPSDSTDLPVRPRALYVGTGGDLALRDAAGVVAIRRNVAAGTEIAFEAVRVMATGTTASDILAIW</sequence>
<dbReference type="AlphaFoldDB" id="A0A1X6YWY2"/>
<protein>
    <submittedName>
        <fullName evidence="2">Uncharacterized protein</fullName>
    </submittedName>
</protein>
<evidence type="ECO:0000256" key="1">
    <source>
        <dbReference type="SAM" id="MobiDB-lite"/>
    </source>
</evidence>
<dbReference type="RefSeq" id="WP_085887303.1">
    <property type="nucleotide sequence ID" value="NZ_FWFN01000003.1"/>
</dbReference>
<name>A0A1X6YWY2_9RHOB</name>
<gene>
    <name evidence="2" type="ORF">PSM7751_01402</name>
</gene>
<keyword evidence="3" id="KW-1185">Reference proteome</keyword>
<dbReference type="Proteomes" id="UP000193963">
    <property type="component" value="Unassembled WGS sequence"/>
</dbReference>
<feature type="region of interest" description="Disordered" evidence="1">
    <location>
        <begin position="1"/>
        <end position="26"/>
    </location>
</feature>
<dbReference type="EMBL" id="FWFN01000003">
    <property type="protein sequence ID" value="SLN34074.1"/>
    <property type="molecule type" value="Genomic_DNA"/>
</dbReference>
<organism evidence="2 3">
    <name type="scientific">Pseudooceanicola marinus</name>
    <dbReference type="NCBI Taxonomy" id="396013"/>
    <lineage>
        <taxon>Bacteria</taxon>
        <taxon>Pseudomonadati</taxon>
        <taxon>Pseudomonadota</taxon>
        <taxon>Alphaproteobacteria</taxon>
        <taxon>Rhodobacterales</taxon>
        <taxon>Paracoccaceae</taxon>
        <taxon>Pseudooceanicola</taxon>
    </lineage>
</organism>
<evidence type="ECO:0000313" key="2">
    <source>
        <dbReference type="EMBL" id="SLN34074.1"/>
    </source>
</evidence>
<accession>A0A1X6YWY2</accession>
<evidence type="ECO:0000313" key="3">
    <source>
        <dbReference type="Proteomes" id="UP000193963"/>
    </source>
</evidence>